<keyword evidence="4" id="KW-1185">Reference proteome</keyword>
<gene>
    <name evidence="3" type="ORF">SAMN02745134_02302</name>
</gene>
<organism evidence="3 4">
    <name type="scientific">Clostridium acidisoli DSM 12555</name>
    <dbReference type="NCBI Taxonomy" id="1121291"/>
    <lineage>
        <taxon>Bacteria</taxon>
        <taxon>Bacillati</taxon>
        <taxon>Bacillota</taxon>
        <taxon>Clostridia</taxon>
        <taxon>Eubacteriales</taxon>
        <taxon>Clostridiaceae</taxon>
        <taxon>Clostridium</taxon>
    </lineage>
</organism>
<feature type="domain" description="DUF2383" evidence="2">
    <location>
        <begin position="36"/>
        <end position="142"/>
    </location>
</feature>
<name>A0A1W1XMM3_9CLOT</name>
<dbReference type="SUPFAM" id="SSF47240">
    <property type="entry name" value="Ferritin-like"/>
    <property type="match status" value="1"/>
</dbReference>
<evidence type="ECO:0000313" key="4">
    <source>
        <dbReference type="Proteomes" id="UP000192468"/>
    </source>
</evidence>
<dbReference type="InterPro" id="IPR009078">
    <property type="entry name" value="Ferritin-like_SF"/>
</dbReference>
<evidence type="ECO:0000313" key="3">
    <source>
        <dbReference type="EMBL" id="SMC24781.1"/>
    </source>
</evidence>
<dbReference type="EMBL" id="FWXH01000007">
    <property type="protein sequence ID" value="SMC24781.1"/>
    <property type="molecule type" value="Genomic_DNA"/>
</dbReference>
<dbReference type="STRING" id="1121291.SAMN02745134_02302"/>
<dbReference type="CDD" id="cd00657">
    <property type="entry name" value="Ferritin_like"/>
    <property type="match status" value="1"/>
</dbReference>
<evidence type="ECO:0000259" key="2">
    <source>
        <dbReference type="Pfam" id="PF09537"/>
    </source>
</evidence>
<feature type="region of interest" description="Disordered" evidence="1">
    <location>
        <begin position="1"/>
        <end position="28"/>
    </location>
</feature>
<reference evidence="3 4" key="1">
    <citation type="submission" date="2017-04" db="EMBL/GenBank/DDBJ databases">
        <authorList>
            <person name="Afonso C.L."/>
            <person name="Miller P.J."/>
            <person name="Scott M.A."/>
            <person name="Spackman E."/>
            <person name="Goraichik I."/>
            <person name="Dimitrov K.M."/>
            <person name="Suarez D.L."/>
            <person name="Swayne D.E."/>
        </authorList>
    </citation>
    <scope>NUCLEOTIDE SEQUENCE [LARGE SCALE GENOMIC DNA]</scope>
    <source>
        <strain evidence="3 4">DSM 12555</strain>
    </source>
</reference>
<evidence type="ECO:0000256" key="1">
    <source>
        <dbReference type="SAM" id="MobiDB-lite"/>
    </source>
</evidence>
<dbReference type="Gene3D" id="1.20.1260.10">
    <property type="match status" value="1"/>
</dbReference>
<dbReference type="Proteomes" id="UP000192468">
    <property type="component" value="Unassembled WGS sequence"/>
</dbReference>
<dbReference type="RefSeq" id="WP_084116128.1">
    <property type="nucleotide sequence ID" value="NZ_FWXH01000007.1"/>
</dbReference>
<feature type="compositionally biased region" description="Low complexity" evidence="1">
    <location>
        <begin position="12"/>
        <end position="28"/>
    </location>
</feature>
<dbReference type="InterPro" id="IPR012347">
    <property type="entry name" value="Ferritin-like"/>
</dbReference>
<dbReference type="AlphaFoldDB" id="A0A1W1XMM3"/>
<dbReference type="InterPro" id="IPR019052">
    <property type="entry name" value="DUF2383"/>
</dbReference>
<dbReference type="Pfam" id="PF09537">
    <property type="entry name" value="DUF2383"/>
    <property type="match status" value="1"/>
</dbReference>
<accession>A0A1W1XMM3</accession>
<feature type="compositionally biased region" description="Basic residues" evidence="1">
    <location>
        <begin position="1"/>
        <end position="11"/>
    </location>
</feature>
<proteinExistence type="predicted"/>
<dbReference type="OrthoDB" id="1706687at2"/>
<sequence length="179" mass="19631">MNKNKNKKKTAAIKNKTANNSTNSSKLNENLKNSSIKELNAILKGEYMAIDAYKKYINNISDKNAKTELQKIQDEHKNEVQILSKRIQQLGGTAKQSPGILGKVAETISSVKDLGNKKPSTFVKNALTGETRGVKLVSEMVKGDLDSQSMNLVNTMLNQDKAHINTLSGLATSLDNVEK</sequence>
<protein>
    <recommendedName>
        <fullName evidence="2">DUF2383 domain-containing protein</fullName>
    </recommendedName>
</protein>